<feature type="region of interest" description="Disordered" evidence="1">
    <location>
        <begin position="234"/>
        <end position="326"/>
    </location>
</feature>
<proteinExistence type="predicted"/>
<organism evidence="2 3">
    <name type="scientific">Tannerella sp. oral taxon BU063 isolate Cell 1/3</name>
    <dbReference type="NCBI Taxonomy" id="1411022"/>
    <lineage>
        <taxon>Bacteria</taxon>
        <taxon>Pseudomonadati</taxon>
        <taxon>Bacteroidota</taxon>
        <taxon>Bacteroidia</taxon>
        <taxon>Bacteroidales</taxon>
        <taxon>Tannerellaceae</taxon>
        <taxon>Tannerella</taxon>
    </lineage>
</organism>
<evidence type="ECO:0000313" key="2">
    <source>
        <dbReference type="EMBL" id="ETK06510.1"/>
    </source>
</evidence>
<gene>
    <name evidence="2" type="ORF">T230_12020</name>
</gene>
<dbReference type="Proteomes" id="UP000034982">
    <property type="component" value="Unassembled WGS sequence"/>
</dbReference>
<dbReference type="PATRIC" id="fig|1411022.3.peg.1475"/>
<feature type="compositionally biased region" description="Basic and acidic residues" evidence="1">
    <location>
        <begin position="252"/>
        <end position="293"/>
    </location>
</feature>
<sequence>MDKELEIKTVGQTKLDNAMHVTYHTAMHGILKSADQAKTGIPAEIMTDYNGGITEETELNREAQADALTAELVKADTARDRAVQYFFAAVRAARLSPDEAVQKAAAALMPTVSVYSGAPTEAADRETALISGLVVDLKKAELTAHLTTLHLADLPAKLEALNKAFSDLATKRSDGRAATRLPLASKVRPRTDAAYERILFTLRSNYLFGATPIEKPAIEALAARLNQRAAELDAAWKQSAAQKKRAPRKPSVPKEPKQPKEPKDPKDPKQPKDPKKPGGGDPKQPEQPKDPKKPGTGPGEKPKQPDPKPNPQPGGDGNPDITLPEE</sequence>
<accession>W2CHA9</accession>
<comment type="caution">
    <text evidence="2">The sequence shown here is derived from an EMBL/GenBank/DDBJ whole genome shotgun (WGS) entry which is preliminary data.</text>
</comment>
<name>W2CHA9_9BACT</name>
<reference evidence="2 3" key="1">
    <citation type="submission" date="2013-11" db="EMBL/GenBank/DDBJ databases">
        <title>Single cell genomics of uncultured Tannerella BU063 (oral taxon 286).</title>
        <authorList>
            <person name="Beall C.J."/>
            <person name="Campbell A.G."/>
            <person name="Griffen A.L."/>
            <person name="Podar M."/>
            <person name="Leys E.J."/>
        </authorList>
    </citation>
    <scope>NUCLEOTIDE SEQUENCE [LARGE SCALE GENOMIC DNA]</scope>
    <source>
        <strain evidence="2">Cell 1/3</strain>
    </source>
</reference>
<evidence type="ECO:0000256" key="1">
    <source>
        <dbReference type="SAM" id="MobiDB-lite"/>
    </source>
</evidence>
<dbReference type="EMBL" id="AYYE01001171">
    <property type="protein sequence ID" value="ETK06510.1"/>
    <property type="molecule type" value="Genomic_DNA"/>
</dbReference>
<evidence type="ECO:0000313" key="3">
    <source>
        <dbReference type="Proteomes" id="UP000034982"/>
    </source>
</evidence>
<dbReference type="Pfam" id="PF19775">
    <property type="entry name" value="DUF6261"/>
    <property type="match status" value="1"/>
</dbReference>
<dbReference type="InterPro" id="IPR046228">
    <property type="entry name" value="DUF6261"/>
</dbReference>
<dbReference type="AlphaFoldDB" id="W2CHA9"/>
<protein>
    <submittedName>
        <fullName evidence="2">Uncharacterized protein</fullName>
    </submittedName>
</protein>